<protein>
    <submittedName>
        <fullName evidence="1">Uncharacterized protein</fullName>
    </submittedName>
</protein>
<dbReference type="AlphaFoldDB" id="A0A0G4IAR3"/>
<name>A0A0G4IAR3_9ALVE</name>
<sequence length="302" mass="33255">MQQLDVLATLAKLYKARGLPMPEKTDQNVHKCIAVVARMRTGPARFLFDAPSPPQTEINFKSLAKPWGEDALIDPLEYLFVFSQLLKRFGEIDANYAILALCDIEEDYTYDGAGLKSYAEVKAFWSKFEDVFGYEGDIVQSLVIEDRVGFLSTYDACDSTVSFEVRRFPTAPRQELDEDQIEQLCQAAHDSDLRWPSWAGGPFGTVFSQTCITGSGDSGWVDSDATFVDVLSGVVDEVDEVASKGWWPAVADLGCRSNAGRGYGRVEEVHGRDEGSVVRVQHCGGGRDVGAGRPLSRPFLGC</sequence>
<reference evidence="1" key="1">
    <citation type="submission" date="2014-11" db="EMBL/GenBank/DDBJ databases">
        <authorList>
            <person name="Otto D Thomas"/>
            <person name="Naeem Raeece"/>
        </authorList>
    </citation>
    <scope>NUCLEOTIDE SEQUENCE</scope>
</reference>
<dbReference type="EMBL" id="CDMZ01005770">
    <property type="protein sequence ID" value="CEM54260.1"/>
    <property type="molecule type" value="Genomic_DNA"/>
</dbReference>
<dbReference type="VEuPathDB" id="CryptoDB:Cvel_12638"/>
<accession>A0A0G4IAR3</accession>
<evidence type="ECO:0000313" key="1">
    <source>
        <dbReference type="EMBL" id="CEM54260.1"/>
    </source>
</evidence>
<proteinExistence type="predicted"/>
<gene>
    <name evidence="1" type="ORF">Cvel_12638</name>
</gene>
<organism evidence="1">
    <name type="scientific">Chromera velia CCMP2878</name>
    <dbReference type="NCBI Taxonomy" id="1169474"/>
    <lineage>
        <taxon>Eukaryota</taxon>
        <taxon>Sar</taxon>
        <taxon>Alveolata</taxon>
        <taxon>Colpodellida</taxon>
        <taxon>Chromeraceae</taxon>
        <taxon>Chromera</taxon>
    </lineage>
</organism>